<feature type="domain" description="VWFA" evidence="1">
    <location>
        <begin position="110"/>
        <end position="288"/>
    </location>
</feature>
<dbReference type="InterPro" id="IPR050525">
    <property type="entry name" value="ECM_Assembly_Org"/>
</dbReference>
<dbReference type="PANTHER" id="PTHR24020:SF84">
    <property type="entry name" value="VWFA DOMAIN-CONTAINING PROTEIN"/>
    <property type="match status" value="1"/>
</dbReference>
<dbReference type="PANTHER" id="PTHR24020">
    <property type="entry name" value="COLLAGEN ALPHA"/>
    <property type="match status" value="1"/>
</dbReference>
<dbReference type="CDD" id="cd01450">
    <property type="entry name" value="vWFA_subfamily_ECM"/>
    <property type="match status" value="3"/>
</dbReference>
<feature type="domain" description="VWFA" evidence="1">
    <location>
        <begin position="296"/>
        <end position="476"/>
    </location>
</feature>
<dbReference type="Gene3D" id="3.40.50.410">
    <property type="entry name" value="von Willebrand factor, type A domain"/>
    <property type="match status" value="5"/>
</dbReference>
<dbReference type="SMART" id="SM00327">
    <property type="entry name" value="VWA"/>
    <property type="match status" value="4"/>
</dbReference>
<accession>A0ABM1AA70</accession>
<dbReference type="Pfam" id="PF00092">
    <property type="entry name" value="VWA"/>
    <property type="match status" value="5"/>
</dbReference>
<dbReference type="PROSITE" id="PS50234">
    <property type="entry name" value="VWFA"/>
    <property type="match status" value="5"/>
</dbReference>
<feature type="domain" description="VWFA" evidence="1">
    <location>
        <begin position="1"/>
        <end position="79"/>
    </location>
</feature>
<proteinExistence type="predicted"/>
<feature type="domain" description="VWFA" evidence="1">
    <location>
        <begin position="768"/>
        <end position="946"/>
    </location>
</feature>
<dbReference type="Proteomes" id="UP000694888">
    <property type="component" value="Unplaced"/>
</dbReference>
<protein>
    <submittedName>
        <fullName evidence="3">Collagen alpha-6(VI) chain-like</fullName>
    </submittedName>
</protein>
<reference evidence="3" key="1">
    <citation type="submission" date="2025-08" db="UniProtKB">
        <authorList>
            <consortium name="RefSeq"/>
        </authorList>
    </citation>
    <scope>IDENTIFICATION</scope>
</reference>
<feature type="domain" description="VWFA" evidence="1">
    <location>
        <begin position="547"/>
        <end position="725"/>
    </location>
</feature>
<gene>
    <name evidence="3" type="primary">LOC106013220</name>
</gene>
<evidence type="ECO:0000313" key="3">
    <source>
        <dbReference type="RefSeq" id="XP_012943791.1"/>
    </source>
</evidence>
<keyword evidence="2" id="KW-1185">Reference proteome</keyword>
<evidence type="ECO:0000313" key="2">
    <source>
        <dbReference type="Proteomes" id="UP000694888"/>
    </source>
</evidence>
<organism evidence="2 3">
    <name type="scientific">Aplysia californica</name>
    <name type="common">California sea hare</name>
    <dbReference type="NCBI Taxonomy" id="6500"/>
    <lineage>
        <taxon>Eukaryota</taxon>
        <taxon>Metazoa</taxon>
        <taxon>Spiralia</taxon>
        <taxon>Lophotrochozoa</taxon>
        <taxon>Mollusca</taxon>
        <taxon>Gastropoda</taxon>
        <taxon>Heterobranchia</taxon>
        <taxon>Euthyneura</taxon>
        <taxon>Tectipleura</taxon>
        <taxon>Aplysiida</taxon>
        <taxon>Aplysioidea</taxon>
        <taxon>Aplysiidae</taxon>
        <taxon>Aplysia</taxon>
    </lineage>
</organism>
<dbReference type="RefSeq" id="XP_012943791.1">
    <property type="nucleotide sequence ID" value="XM_013088337.1"/>
</dbReference>
<dbReference type="InterPro" id="IPR002035">
    <property type="entry name" value="VWF_A"/>
</dbReference>
<dbReference type="SUPFAM" id="SSF53300">
    <property type="entry name" value="vWA-like"/>
    <property type="match status" value="5"/>
</dbReference>
<name>A0ABM1AA70_APLCA</name>
<dbReference type="GeneID" id="106013220"/>
<sequence length="969" mass="106352">MGDRQEVPNALIIITDEASNADAKKLKKSSQAVKKKNTKVYTIGVGMKDMSELQTAASDPSNVFSVDTMDDLMSVREQLVGKIKALQGDVSAFMPVFKTVGDLSATKTLDLVFLLHTSKKINRGKYQYYKDFISDIIRGADIDSGKVRVAVAAYRKRGVVIFNLKKYKTMDKVQTAVEGLKLYRSKVGSVAKGLDLVRGKILSKAGGDRPDVPNVVVLLTDAKSTVDEKKIKSSARKVRNAGTKIFAAGIGKAVEPQLKLIASSDDDAFSVASLDDLFAFKEKIVKQVAPHSTKADIAIVFHLSSGIAPANIPKYFVPFLKAILEKANIDGGDVRVSLTNFAKRPRVRFNLAKFKTSADVMKQINAIGRKDRARVGNGANALKNVRTKIFSKKGGDRPDAPNAVILIMDNKSVGNQKVFFREAEQLKATGAKIITVGMAKANAAELRAVASQPADDNAIFAKGYNNIASPDVIEPIRNGIRARKSYVVVEGIITVGMAKANAAELRAVASQPADDNAIFAKGYNNIASPDVIEPIRNGIRARQDRADIVFAVHFNPRGSQADFDRLVSFLQSLIATSDVDGKKVRFGLYIDGGIVKFNLNKNPTNAALARALSSLRRREARVQKFDLERVLQDTRRRMFTPQGGDRLGVPNGLVVITDANSGQDRRALRSESRRAAEAGIGVYTLGIGLSDKGELENVASSSNNVFAFSDYNELERYGALLRKEIRALDTRQAPVPTTRDRVRLSERLHQIPLADSVAEGLDCNPRVDLVFAFQQTKRITESHFRKMVDFAKNVVLYSTEIDDGILHVSAVTFGAHREKTHFGLDKYSSRQAIYWNIDRISRFKLKGSRVKGENSDVFSHISSKVFDMKSLSAKMIIIVMGDQFRRRSSVFIKSAEKAKARGTKVFAIGIGPIPGAIATRVASPPRAINALVLKDFDELSQIDSKHLRLPNLDLCKLVEKQAVQDQRLT</sequence>
<evidence type="ECO:0000259" key="1">
    <source>
        <dbReference type="PROSITE" id="PS50234"/>
    </source>
</evidence>
<dbReference type="InterPro" id="IPR036465">
    <property type="entry name" value="vWFA_dom_sf"/>
</dbReference>